<dbReference type="Pfam" id="PF20155">
    <property type="entry name" value="TMP_3"/>
    <property type="match status" value="1"/>
</dbReference>
<feature type="transmembrane region" description="Helical" evidence="2">
    <location>
        <begin position="324"/>
        <end position="349"/>
    </location>
</feature>
<sequence>MATIQSQLVLTDGMSSVLRRMNSALLTCIDSFEQMQSTSSNQIDTTVLRETRASLTELNGELNASVESQERVRESSNQTDALLKKLRESFLKLAAAAGIAFSVKGAIELADTYTQTQARLNLITGDLEKTKNLQDAIAASANRSRAAYQSTADAVSKMGLMAKDAFSVADESGHKMLNTNELVAFTELLNKQFIIAGTSAQGMEATMTQLTQAMASGVLRGDELNSVFEQAPTIIETIANHLGVEMGQVRQLAQEGKITASVVKEAMLSSADEIDAKFNSMPYTYSQVATMIQNILFNAFEPAIQMIGSGAQWIVDNWDDIEPILVGIAGGIAIATVAWGAWTAAMWLADAANRATIAGMLANPFLWIAVALGVLITVIYRFIQSVGGMKNAWTLAQMAMGVGIAWLRVAFMTGIYGIIDMAGKLSLCWQKTGVAVSNFIGQMKANVLAGIQNMVNSAISLINGFINALNKIPGVSLQAISQVTFASTAQAQFNAEKTAREQGLADAEVHEDASRRARAWELLQMKGDLNSKMADLKGKYTEFKADAIAMKNGDGIDSLGPFDTGAFDKGAGAGVADNIGKTAGNTAAAAGALAETKENLEYLRDIAEQEAINRFTTAEIKIDYSGMTNQISSNMDLDNVLDTLTVKFVEAVQMGAEGVHS</sequence>
<protein>
    <submittedName>
        <fullName evidence="4">Tail tape measure</fullName>
    </submittedName>
</protein>
<keyword evidence="2" id="KW-0812">Transmembrane</keyword>
<reference evidence="4" key="1">
    <citation type="journal article" date="2021" name="Proc. Natl. Acad. Sci. U.S.A.">
        <title>A Catalog of Tens of Thousands of Viruses from Human Metagenomes Reveals Hidden Associations with Chronic Diseases.</title>
        <authorList>
            <person name="Tisza M.J."/>
            <person name="Buck C.B."/>
        </authorList>
    </citation>
    <scope>NUCLEOTIDE SEQUENCE</scope>
    <source>
        <strain evidence="4">CtlXU33</strain>
    </source>
</reference>
<feature type="domain" description="Tape measure protein N-terminal" evidence="3">
    <location>
        <begin position="105"/>
        <end position="299"/>
    </location>
</feature>
<dbReference type="InterPro" id="IPR013491">
    <property type="entry name" value="Tape_meas_N"/>
</dbReference>
<feature type="transmembrane region" description="Helical" evidence="2">
    <location>
        <begin position="395"/>
        <end position="419"/>
    </location>
</feature>
<keyword evidence="1" id="KW-1245">Viral tail assembly</keyword>
<dbReference type="GO" id="GO:0098003">
    <property type="term" value="P:viral tail assembly"/>
    <property type="evidence" value="ECO:0007669"/>
    <property type="project" value="UniProtKB-KW"/>
</dbReference>
<evidence type="ECO:0000259" key="3">
    <source>
        <dbReference type="Pfam" id="PF20155"/>
    </source>
</evidence>
<name>A0A8S5LF49_9CAUD</name>
<keyword evidence="2" id="KW-0472">Membrane</keyword>
<evidence type="ECO:0000256" key="1">
    <source>
        <dbReference type="ARBA" id="ARBA00022465"/>
    </source>
</evidence>
<organism evidence="4">
    <name type="scientific">Siphoviridae sp. ctlXU33</name>
    <dbReference type="NCBI Taxonomy" id="2823598"/>
    <lineage>
        <taxon>Viruses</taxon>
        <taxon>Duplodnaviria</taxon>
        <taxon>Heunggongvirae</taxon>
        <taxon>Uroviricota</taxon>
        <taxon>Caudoviricetes</taxon>
    </lineage>
</organism>
<dbReference type="NCBIfam" id="TIGR02675">
    <property type="entry name" value="tape_meas_nterm"/>
    <property type="match status" value="1"/>
</dbReference>
<proteinExistence type="predicted"/>
<dbReference type="EMBL" id="BK014706">
    <property type="protein sequence ID" value="DAD68669.1"/>
    <property type="molecule type" value="Genomic_DNA"/>
</dbReference>
<keyword evidence="2" id="KW-1133">Transmembrane helix</keyword>
<accession>A0A8S5LF49</accession>
<evidence type="ECO:0000313" key="4">
    <source>
        <dbReference type="EMBL" id="DAD68669.1"/>
    </source>
</evidence>
<feature type="transmembrane region" description="Helical" evidence="2">
    <location>
        <begin position="361"/>
        <end position="383"/>
    </location>
</feature>
<keyword evidence="1" id="KW-1188">Viral release from host cell</keyword>
<evidence type="ECO:0000256" key="2">
    <source>
        <dbReference type="SAM" id="Phobius"/>
    </source>
</evidence>